<dbReference type="HOGENOM" id="CLU_940236_0_0_1"/>
<dbReference type="GO" id="GO:0046872">
    <property type="term" value="F:metal ion binding"/>
    <property type="evidence" value="ECO:0007669"/>
    <property type="project" value="UniProtKB-KW"/>
</dbReference>
<organism evidence="10">
    <name type="scientific">Gaeumannomyces tritici (strain R3-111a-1)</name>
    <name type="common">Wheat and barley take-all root rot fungus</name>
    <name type="synonym">Gaeumannomyces graminis var. tritici</name>
    <dbReference type="NCBI Taxonomy" id="644352"/>
    <lineage>
        <taxon>Eukaryota</taxon>
        <taxon>Fungi</taxon>
        <taxon>Dikarya</taxon>
        <taxon>Ascomycota</taxon>
        <taxon>Pezizomycotina</taxon>
        <taxon>Sordariomycetes</taxon>
        <taxon>Sordariomycetidae</taxon>
        <taxon>Magnaporthales</taxon>
        <taxon>Magnaporthaceae</taxon>
        <taxon>Gaeumannomyces</taxon>
    </lineage>
</organism>
<feature type="region of interest" description="Disordered" evidence="8">
    <location>
        <begin position="267"/>
        <end position="296"/>
    </location>
</feature>
<accession>J3PDT3</accession>
<keyword evidence="9" id="KW-1133">Transmembrane helix</keyword>
<keyword evidence="9" id="KW-0472">Membrane</keyword>
<dbReference type="eggNOG" id="ENOG502SR18">
    <property type="taxonomic scope" value="Eukaryota"/>
</dbReference>
<keyword evidence="5" id="KW-0238">DNA-binding</keyword>
<dbReference type="GO" id="GO:0043565">
    <property type="term" value="F:sequence-specific DNA binding"/>
    <property type="evidence" value="ECO:0007669"/>
    <property type="project" value="TreeGrafter"/>
</dbReference>
<feature type="compositionally biased region" description="Low complexity" evidence="8">
    <location>
        <begin position="197"/>
        <end position="213"/>
    </location>
</feature>
<dbReference type="RefSeq" id="XP_009227811.1">
    <property type="nucleotide sequence ID" value="XM_009229547.1"/>
</dbReference>
<evidence type="ECO:0000256" key="9">
    <source>
        <dbReference type="SAM" id="Phobius"/>
    </source>
</evidence>
<evidence type="ECO:0000313" key="11">
    <source>
        <dbReference type="EnsemblFungi" id="EJT70633"/>
    </source>
</evidence>
<sequence length="296" mass="32289">MPPDLGPLLHAPPYKVPLPLPSRDEASRLMDVYFGHCELFAPIIIMDRKLLEACLKHLYPLEAGTTFAVFATAELVLSWTEPSFTISRAEGYYKTALGLTGEHLALLEGEGIALLTNMLLLIQYNSLAANMVAVGHLLGLAGSMAVRLNLQRRAPPPRARRHPRPHEKAAERPPVALLGRSTPLIATFAASPGGRLPSRARPSARPCRPSPRAHQGPEAPVQNPRRVVMAVTGRNLGGMAILLYAASVPITGLLLWIYWRHQQPAAVRPGAKSSTATRSSPRRTRGSPAFQRDDYH</sequence>
<reference evidence="11" key="5">
    <citation type="submission" date="2018-04" db="UniProtKB">
        <authorList>
            <consortium name="EnsemblFungi"/>
        </authorList>
    </citation>
    <scope>IDENTIFICATION</scope>
    <source>
        <strain evidence="11">R3-111a-1</strain>
    </source>
</reference>
<evidence type="ECO:0000256" key="6">
    <source>
        <dbReference type="ARBA" id="ARBA00023163"/>
    </source>
</evidence>
<dbReference type="EMBL" id="GL385401">
    <property type="protein sequence ID" value="EJT70633.1"/>
    <property type="molecule type" value="Genomic_DNA"/>
</dbReference>
<evidence type="ECO:0000256" key="7">
    <source>
        <dbReference type="ARBA" id="ARBA00023242"/>
    </source>
</evidence>
<protein>
    <submittedName>
        <fullName evidence="10 11">Uncharacterized protein</fullName>
    </submittedName>
</protein>
<evidence type="ECO:0000313" key="12">
    <source>
        <dbReference type="Proteomes" id="UP000006039"/>
    </source>
</evidence>
<reference evidence="12" key="1">
    <citation type="submission" date="2010-07" db="EMBL/GenBank/DDBJ databases">
        <title>The genome sequence of Gaeumannomyces graminis var. tritici strain R3-111a-1.</title>
        <authorList>
            <consortium name="The Broad Institute Genome Sequencing Platform"/>
            <person name="Ma L.-J."/>
            <person name="Dead R."/>
            <person name="Young S."/>
            <person name="Zeng Q."/>
            <person name="Koehrsen M."/>
            <person name="Alvarado L."/>
            <person name="Berlin A."/>
            <person name="Chapman S.B."/>
            <person name="Chen Z."/>
            <person name="Freedman E."/>
            <person name="Gellesch M."/>
            <person name="Goldberg J."/>
            <person name="Griggs A."/>
            <person name="Gujja S."/>
            <person name="Heilman E.R."/>
            <person name="Heiman D."/>
            <person name="Hepburn T."/>
            <person name="Howarth C."/>
            <person name="Jen D."/>
            <person name="Larson L."/>
            <person name="Mehta T."/>
            <person name="Neiman D."/>
            <person name="Pearson M."/>
            <person name="Roberts A."/>
            <person name="Saif S."/>
            <person name="Shea T."/>
            <person name="Shenoy N."/>
            <person name="Sisk P."/>
            <person name="Stolte C."/>
            <person name="Sykes S."/>
            <person name="Walk T."/>
            <person name="White J."/>
            <person name="Yandava C."/>
            <person name="Haas B."/>
            <person name="Nusbaum C."/>
            <person name="Birren B."/>
        </authorList>
    </citation>
    <scope>NUCLEOTIDE SEQUENCE [LARGE SCALE GENOMIC DNA]</scope>
    <source>
        <strain evidence="12">R3-111a-1</strain>
    </source>
</reference>
<dbReference type="AlphaFoldDB" id="J3PDT3"/>
<keyword evidence="3" id="KW-0862">Zinc</keyword>
<reference evidence="10" key="3">
    <citation type="submission" date="2010-09" db="EMBL/GenBank/DDBJ databases">
        <title>Annotation of Gaeumannomyces graminis var. tritici R3-111a-1.</title>
        <authorList>
            <consortium name="The Broad Institute Genome Sequencing Platform"/>
            <person name="Ma L.-J."/>
            <person name="Dead R."/>
            <person name="Young S.K."/>
            <person name="Zeng Q."/>
            <person name="Gargeya S."/>
            <person name="Fitzgerald M."/>
            <person name="Haas B."/>
            <person name="Abouelleil A."/>
            <person name="Alvarado L."/>
            <person name="Arachchi H.M."/>
            <person name="Berlin A."/>
            <person name="Brown A."/>
            <person name="Chapman S.B."/>
            <person name="Chen Z."/>
            <person name="Dunbar C."/>
            <person name="Freedman E."/>
            <person name="Gearin G."/>
            <person name="Gellesch M."/>
            <person name="Goldberg J."/>
            <person name="Griggs A."/>
            <person name="Gujja S."/>
            <person name="Heiman D."/>
            <person name="Howarth C."/>
            <person name="Larson L."/>
            <person name="Lui A."/>
            <person name="MacDonald P.J.P."/>
            <person name="Mehta T."/>
            <person name="Montmayeur A."/>
            <person name="Murphy C."/>
            <person name="Neiman D."/>
            <person name="Pearson M."/>
            <person name="Priest M."/>
            <person name="Roberts A."/>
            <person name="Saif S."/>
            <person name="Shea T."/>
            <person name="Shenoy N."/>
            <person name="Sisk P."/>
            <person name="Stolte C."/>
            <person name="Sykes S."/>
            <person name="Yandava C."/>
            <person name="Wortman J."/>
            <person name="Nusbaum C."/>
            <person name="Birren B."/>
        </authorList>
    </citation>
    <scope>NUCLEOTIDE SEQUENCE</scope>
    <source>
        <strain evidence="10">R3-111a-1</strain>
    </source>
</reference>
<evidence type="ECO:0000313" key="10">
    <source>
        <dbReference type="EMBL" id="EJT70633.1"/>
    </source>
</evidence>
<keyword evidence="6" id="KW-0804">Transcription</keyword>
<evidence type="ECO:0000256" key="8">
    <source>
        <dbReference type="SAM" id="MobiDB-lite"/>
    </source>
</evidence>
<dbReference type="STRING" id="644352.J3PDT3"/>
<dbReference type="EnsemblFungi" id="EJT70633">
    <property type="protein sequence ID" value="EJT70633"/>
    <property type="gene ID" value="GGTG_11656"/>
</dbReference>
<dbReference type="OrthoDB" id="189997at2759"/>
<evidence type="ECO:0000256" key="4">
    <source>
        <dbReference type="ARBA" id="ARBA00023015"/>
    </source>
</evidence>
<evidence type="ECO:0000256" key="2">
    <source>
        <dbReference type="ARBA" id="ARBA00022723"/>
    </source>
</evidence>
<dbReference type="GO" id="GO:0005634">
    <property type="term" value="C:nucleus"/>
    <property type="evidence" value="ECO:0007669"/>
    <property type="project" value="UniProtKB-SubCell"/>
</dbReference>
<reference evidence="11" key="4">
    <citation type="journal article" date="2015" name="G3 (Bethesda)">
        <title>Genome sequences of three phytopathogenic species of the Magnaporthaceae family of fungi.</title>
        <authorList>
            <person name="Okagaki L.H."/>
            <person name="Nunes C.C."/>
            <person name="Sailsbery J."/>
            <person name="Clay B."/>
            <person name="Brown D."/>
            <person name="John T."/>
            <person name="Oh Y."/>
            <person name="Young N."/>
            <person name="Fitzgerald M."/>
            <person name="Haas B.J."/>
            <person name="Zeng Q."/>
            <person name="Young S."/>
            <person name="Adiconis X."/>
            <person name="Fan L."/>
            <person name="Levin J.Z."/>
            <person name="Mitchell T.K."/>
            <person name="Okubara P.A."/>
            <person name="Farman M.L."/>
            <person name="Kohn L.M."/>
            <person name="Birren B."/>
            <person name="Ma L.-J."/>
            <person name="Dean R.A."/>
        </authorList>
    </citation>
    <scope>NUCLEOTIDE SEQUENCE</scope>
    <source>
        <strain evidence="11">R3-111a-1</strain>
    </source>
</reference>
<reference evidence="10" key="2">
    <citation type="submission" date="2010-07" db="EMBL/GenBank/DDBJ databases">
        <authorList>
            <consortium name="The Broad Institute Genome Sequencing Platform"/>
            <consortium name="Broad Institute Genome Sequencing Center for Infectious Disease"/>
            <person name="Ma L.-J."/>
            <person name="Dead R."/>
            <person name="Young S."/>
            <person name="Zeng Q."/>
            <person name="Koehrsen M."/>
            <person name="Alvarado L."/>
            <person name="Berlin A."/>
            <person name="Chapman S.B."/>
            <person name="Chen Z."/>
            <person name="Freedman E."/>
            <person name="Gellesch M."/>
            <person name="Goldberg J."/>
            <person name="Griggs A."/>
            <person name="Gujja S."/>
            <person name="Heilman E.R."/>
            <person name="Heiman D."/>
            <person name="Hepburn T."/>
            <person name="Howarth C."/>
            <person name="Jen D."/>
            <person name="Larson L."/>
            <person name="Mehta T."/>
            <person name="Neiman D."/>
            <person name="Pearson M."/>
            <person name="Roberts A."/>
            <person name="Saif S."/>
            <person name="Shea T."/>
            <person name="Shenoy N."/>
            <person name="Sisk P."/>
            <person name="Stolte C."/>
            <person name="Sykes S."/>
            <person name="Walk T."/>
            <person name="White J."/>
            <person name="Yandava C."/>
            <person name="Haas B."/>
            <person name="Nusbaum C."/>
            <person name="Birren B."/>
        </authorList>
    </citation>
    <scope>NUCLEOTIDE SEQUENCE</scope>
    <source>
        <strain evidence="10">R3-111a-1</strain>
    </source>
</reference>
<dbReference type="GO" id="GO:0000981">
    <property type="term" value="F:DNA-binding transcription factor activity, RNA polymerase II-specific"/>
    <property type="evidence" value="ECO:0007669"/>
    <property type="project" value="TreeGrafter"/>
</dbReference>
<keyword evidence="4" id="KW-0805">Transcription regulation</keyword>
<dbReference type="PANTHER" id="PTHR47782:SF12">
    <property type="entry name" value="ZN(II)2CYS6 TRANSCRIPTION FACTOR (EUROFUNG)"/>
    <property type="match status" value="1"/>
</dbReference>
<dbReference type="Proteomes" id="UP000006039">
    <property type="component" value="Unassembled WGS sequence"/>
</dbReference>
<evidence type="ECO:0000256" key="5">
    <source>
        <dbReference type="ARBA" id="ARBA00023125"/>
    </source>
</evidence>
<dbReference type="GO" id="GO:0045944">
    <property type="term" value="P:positive regulation of transcription by RNA polymerase II"/>
    <property type="evidence" value="ECO:0007669"/>
    <property type="project" value="TreeGrafter"/>
</dbReference>
<comment type="subcellular location">
    <subcellularLocation>
        <location evidence="1">Nucleus</location>
    </subcellularLocation>
</comment>
<dbReference type="PANTHER" id="PTHR47782">
    <property type="entry name" value="ZN(II)2CYS6 TRANSCRIPTION FACTOR (EUROFUNG)-RELATED"/>
    <property type="match status" value="1"/>
</dbReference>
<feature type="transmembrane region" description="Helical" evidence="9">
    <location>
        <begin position="236"/>
        <end position="259"/>
    </location>
</feature>
<feature type="region of interest" description="Disordered" evidence="8">
    <location>
        <begin position="189"/>
        <end position="225"/>
    </location>
</feature>
<dbReference type="CDD" id="cd12148">
    <property type="entry name" value="fungal_TF_MHR"/>
    <property type="match status" value="1"/>
</dbReference>
<keyword evidence="9" id="KW-0812">Transmembrane</keyword>
<keyword evidence="2" id="KW-0479">Metal-binding</keyword>
<keyword evidence="12" id="KW-1185">Reference proteome</keyword>
<dbReference type="InterPro" id="IPR052202">
    <property type="entry name" value="Yeast_MetPath_Reg"/>
</dbReference>
<dbReference type="GeneID" id="20352114"/>
<evidence type="ECO:0000256" key="3">
    <source>
        <dbReference type="ARBA" id="ARBA00022833"/>
    </source>
</evidence>
<keyword evidence="7" id="KW-0539">Nucleus</keyword>
<evidence type="ECO:0000256" key="1">
    <source>
        <dbReference type="ARBA" id="ARBA00004123"/>
    </source>
</evidence>
<feature type="region of interest" description="Disordered" evidence="8">
    <location>
        <begin position="154"/>
        <end position="174"/>
    </location>
</feature>
<proteinExistence type="predicted"/>
<dbReference type="VEuPathDB" id="FungiDB:GGTG_11656"/>
<gene>
    <name evidence="11" type="primary">20352114</name>
    <name evidence="10" type="ORF">GGTG_11656</name>
</gene>
<name>J3PDT3_GAET3</name>